<gene>
    <name evidence="1" type="ORF">AN168_15455</name>
</gene>
<dbReference type="Proteomes" id="UP000050463">
    <property type="component" value="Unassembled WGS sequence"/>
</dbReference>
<comment type="caution">
    <text evidence="1">The sequence shown here is derived from an EMBL/GenBank/DDBJ whole genome shotgun (WGS) entry which is preliminary data.</text>
</comment>
<sequence>MIETVKYSDIVETIKADEKRVTGRVYCFDGVDSVTKNLMAEMNSKLKRHTLVAVLFCNPNTQFCKDEILNSLNYFHKRSKHYIHIFCCGFGGFEKSTEFNDIQQVIDIDGTPWFYSDTALVDVVESFETKTNWTYSGENELLILDVTPSEDEADITLSNAIVCNLEQMKTDRAFTSVRSLIENLIRYAASNECADAWEFSDKQGINAAKDSLKDSFLGLLPKPVSAMYRKSEGFAVRKI</sequence>
<evidence type="ECO:0000313" key="1">
    <source>
        <dbReference type="EMBL" id="KPL93363.1"/>
    </source>
</evidence>
<evidence type="ECO:0000313" key="2">
    <source>
        <dbReference type="Proteomes" id="UP000050463"/>
    </source>
</evidence>
<organism evidence="1 2">
    <name type="scientific">Vibrio splendidus</name>
    <dbReference type="NCBI Taxonomy" id="29497"/>
    <lineage>
        <taxon>Bacteria</taxon>
        <taxon>Pseudomonadati</taxon>
        <taxon>Pseudomonadota</taxon>
        <taxon>Gammaproteobacteria</taxon>
        <taxon>Vibrionales</taxon>
        <taxon>Vibrionaceae</taxon>
        <taxon>Vibrio</taxon>
    </lineage>
</organism>
<dbReference type="RefSeq" id="WP_054547651.1">
    <property type="nucleotide sequence ID" value="NZ_LIZK01000006.1"/>
</dbReference>
<reference evidence="1 2" key="1">
    <citation type="submission" date="2015-08" db="EMBL/GenBank/DDBJ databases">
        <title>Draft Genome Sequence of Vibrio splendidus UCD-SED7.</title>
        <authorList>
            <person name="Lee R.D."/>
            <person name="Lang J.M."/>
            <person name="Coil D.A."/>
            <person name="Jospin G."/>
            <person name="Eisen J.A."/>
        </authorList>
    </citation>
    <scope>NUCLEOTIDE SEQUENCE [LARGE SCALE GENOMIC DNA]</scope>
    <source>
        <strain evidence="1 2">UCD-SED7</strain>
    </source>
</reference>
<dbReference type="AlphaFoldDB" id="A0A837NN85"/>
<protein>
    <submittedName>
        <fullName evidence="1">Uncharacterized protein</fullName>
    </submittedName>
</protein>
<accession>A0A837NN85</accession>
<dbReference type="EMBL" id="LIZK01000006">
    <property type="protein sequence ID" value="KPL93363.1"/>
    <property type="molecule type" value="Genomic_DNA"/>
</dbReference>
<proteinExistence type="predicted"/>
<name>A0A837NN85_VIBSP</name>